<sequence>MEVTISIKPPTKIVSTKNVGLSSDNGRGKSVNEINEKVTMAVATIRNVRVEVNFVGVNFIIALSNVTH</sequence>
<accession>A0ABQ3BF30</accession>
<reference evidence="2" key="1">
    <citation type="journal article" date="2019" name="Int. J. Syst. Evol. Microbiol.">
        <title>The Global Catalogue of Microorganisms (GCM) 10K type strain sequencing project: providing services to taxonomists for standard genome sequencing and annotation.</title>
        <authorList>
            <consortium name="The Broad Institute Genomics Platform"/>
            <consortium name="The Broad Institute Genome Sequencing Center for Infectious Disease"/>
            <person name="Wu L."/>
            <person name="Ma J."/>
        </authorList>
    </citation>
    <scope>NUCLEOTIDE SEQUENCE [LARGE SCALE GENOMIC DNA]</scope>
    <source>
        <strain evidence="2">KCTC 32239</strain>
    </source>
</reference>
<proteinExistence type="predicted"/>
<dbReference type="EMBL" id="BMYZ01000005">
    <property type="protein sequence ID" value="GGY87986.1"/>
    <property type="molecule type" value="Genomic_DNA"/>
</dbReference>
<comment type="caution">
    <text evidence="1">The sequence shown here is derived from an EMBL/GenBank/DDBJ whole genome shotgun (WGS) entry which is preliminary data.</text>
</comment>
<gene>
    <name evidence="1" type="ORF">GCM10011613_36270</name>
</gene>
<organism evidence="1 2">
    <name type="scientific">Cellvibrio zantedeschiae</name>
    <dbReference type="NCBI Taxonomy" id="1237077"/>
    <lineage>
        <taxon>Bacteria</taxon>
        <taxon>Pseudomonadati</taxon>
        <taxon>Pseudomonadota</taxon>
        <taxon>Gammaproteobacteria</taxon>
        <taxon>Cellvibrionales</taxon>
        <taxon>Cellvibrionaceae</taxon>
        <taxon>Cellvibrio</taxon>
    </lineage>
</organism>
<dbReference type="Proteomes" id="UP000619761">
    <property type="component" value="Unassembled WGS sequence"/>
</dbReference>
<keyword evidence="2" id="KW-1185">Reference proteome</keyword>
<name>A0ABQ3BF30_9GAMM</name>
<protein>
    <submittedName>
        <fullName evidence="1">Uncharacterized protein</fullName>
    </submittedName>
</protein>
<evidence type="ECO:0000313" key="1">
    <source>
        <dbReference type="EMBL" id="GGY87986.1"/>
    </source>
</evidence>
<evidence type="ECO:0000313" key="2">
    <source>
        <dbReference type="Proteomes" id="UP000619761"/>
    </source>
</evidence>